<sequence length="81" mass="9400">MSKGMGLINQLKAELSNRFKMKDLGDIHYILKMEVARNREQRVMTISQRKYIAELVAKYKLVDSAPVMTPQFPGLAFQRQK</sequence>
<dbReference type="Proteomes" id="UP000198211">
    <property type="component" value="Unassembled WGS sequence"/>
</dbReference>
<proteinExistence type="predicted"/>
<evidence type="ECO:0000259" key="1">
    <source>
        <dbReference type="Pfam" id="PF07727"/>
    </source>
</evidence>
<comment type="caution">
    <text evidence="2">The sequence shown here is derived from an EMBL/GenBank/DDBJ whole genome shotgun (WGS) entry which is preliminary data.</text>
</comment>
<dbReference type="STRING" id="4795.A0A225V2W5"/>
<evidence type="ECO:0000313" key="2">
    <source>
        <dbReference type="EMBL" id="OWY99287.1"/>
    </source>
</evidence>
<feature type="domain" description="Reverse transcriptase Ty1/copia-type" evidence="1">
    <location>
        <begin position="2"/>
        <end position="71"/>
    </location>
</feature>
<evidence type="ECO:0000313" key="3">
    <source>
        <dbReference type="Proteomes" id="UP000198211"/>
    </source>
</evidence>
<dbReference type="OrthoDB" id="128382at2759"/>
<dbReference type="InterPro" id="IPR013103">
    <property type="entry name" value="RVT_2"/>
</dbReference>
<reference evidence="3" key="1">
    <citation type="submission" date="2017-03" db="EMBL/GenBank/DDBJ databases">
        <title>Phytopthora megakarya and P. palmivora, two closely related causual agents of cacao black pod achieved similar genome size and gene model numbers by different mechanisms.</title>
        <authorList>
            <person name="Ali S."/>
            <person name="Shao J."/>
            <person name="Larry D.J."/>
            <person name="Kronmiller B."/>
            <person name="Shen D."/>
            <person name="Strem M.D."/>
            <person name="Melnick R.L."/>
            <person name="Guiltinan M.J."/>
            <person name="Tyler B.M."/>
            <person name="Meinhardt L.W."/>
            <person name="Bailey B.A."/>
        </authorList>
    </citation>
    <scope>NUCLEOTIDE SEQUENCE [LARGE SCALE GENOMIC DNA]</scope>
    <source>
        <strain evidence="3">zdho120</strain>
    </source>
</reference>
<keyword evidence="3" id="KW-1185">Reference proteome</keyword>
<name>A0A225V2W5_9STRA</name>
<dbReference type="Pfam" id="PF07727">
    <property type="entry name" value="RVT_2"/>
    <property type="match status" value="1"/>
</dbReference>
<dbReference type="EMBL" id="NBNE01008626">
    <property type="protein sequence ID" value="OWY99287.1"/>
    <property type="molecule type" value="Genomic_DNA"/>
</dbReference>
<dbReference type="AlphaFoldDB" id="A0A225V2W5"/>
<organism evidence="2 3">
    <name type="scientific">Phytophthora megakarya</name>
    <dbReference type="NCBI Taxonomy" id="4795"/>
    <lineage>
        <taxon>Eukaryota</taxon>
        <taxon>Sar</taxon>
        <taxon>Stramenopiles</taxon>
        <taxon>Oomycota</taxon>
        <taxon>Peronosporomycetes</taxon>
        <taxon>Peronosporales</taxon>
        <taxon>Peronosporaceae</taxon>
        <taxon>Phytophthora</taxon>
    </lineage>
</organism>
<protein>
    <submittedName>
        <fullName evidence="2">Gag-pol Polyprotein</fullName>
    </submittedName>
</protein>
<gene>
    <name evidence="2" type="ORF">PHMEG_00029735</name>
</gene>
<accession>A0A225V2W5</accession>